<feature type="region of interest" description="Disordered" evidence="1">
    <location>
        <begin position="67"/>
        <end position="103"/>
    </location>
</feature>
<name>A0ABW9BX96_9BURK</name>
<evidence type="ECO:0008006" key="5">
    <source>
        <dbReference type="Google" id="ProtNLM"/>
    </source>
</evidence>
<proteinExistence type="predicted"/>
<feature type="compositionally biased region" description="Basic and acidic residues" evidence="1">
    <location>
        <begin position="91"/>
        <end position="103"/>
    </location>
</feature>
<accession>A0ABW9BX96</accession>
<evidence type="ECO:0000256" key="1">
    <source>
        <dbReference type="SAM" id="MobiDB-lite"/>
    </source>
</evidence>
<keyword evidence="2" id="KW-0732">Signal</keyword>
<keyword evidence="4" id="KW-1185">Reference proteome</keyword>
<evidence type="ECO:0000256" key="2">
    <source>
        <dbReference type="SAM" id="SignalP"/>
    </source>
</evidence>
<evidence type="ECO:0000313" key="4">
    <source>
        <dbReference type="Proteomes" id="UP001629288"/>
    </source>
</evidence>
<reference evidence="3 4" key="1">
    <citation type="journal article" date="2024" name="Chem. Sci.">
        <title>Discovery of megapolipeptins by genome mining of a Burkholderiales bacteria collection.</title>
        <authorList>
            <person name="Paulo B.S."/>
            <person name="Recchia M.J.J."/>
            <person name="Lee S."/>
            <person name="Fergusson C.H."/>
            <person name="Romanowski S.B."/>
            <person name="Hernandez A."/>
            <person name="Krull N."/>
            <person name="Liu D.Y."/>
            <person name="Cavanagh H."/>
            <person name="Bos A."/>
            <person name="Gray C.A."/>
            <person name="Murphy B.T."/>
            <person name="Linington R.G."/>
            <person name="Eustaquio A.S."/>
        </authorList>
    </citation>
    <scope>NUCLEOTIDE SEQUENCE [LARGE SCALE GENOMIC DNA]</scope>
    <source>
        <strain evidence="3 4">RL17-379-BIB-C</strain>
    </source>
</reference>
<feature type="chain" id="PRO_5045656625" description="DUF4148 domain-containing protein" evidence="2">
    <location>
        <begin position="22"/>
        <end position="103"/>
    </location>
</feature>
<organism evidence="3 4">
    <name type="scientific">Paraburkholderia strydomiana</name>
    <dbReference type="NCBI Taxonomy" id="1245417"/>
    <lineage>
        <taxon>Bacteria</taxon>
        <taxon>Pseudomonadati</taxon>
        <taxon>Pseudomonadota</taxon>
        <taxon>Betaproteobacteria</taxon>
        <taxon>Burkholderiales</taxon>
        <taxon>Burkholderiaceae</taxon>
        <taxon>Paraburkholderia</taxon>
    </lineage>
</organism>
<feature type="signal peptide" evidence="2">
    <location>
        <begin position="1"/>
        <end position="21"/>
    </location>
</feature>
<gene>
    <name evidence="3" type="ORF">PQR00_07135</name>
</gene>
<sequence length="103" mass="10587">MRTFSAALLSAAAALPALVHATTPLPDPTDPTASVPTVSASSVFADYQPYQDKKAPTWQELNKAVINGPSKTGMAGMNHGGTPPSGATTNHIEHPVGHEGATR</sequence>
<evidence type="ECO:0000313" key="3">
    <source>
        <dbReference type="EMBL" id="MFM0443357.1"/>
    </source>
</evidence>
<dbReference type="EMBL" id="JAQQDH010000001">
    <property type="protein sequence ID" value="MFM0443357.1"/>
    <property type="molecule type" value="Genomic_DNA"/>
</dbReference>
<dbReference type="Proteomes" id="UP001629288">
    <property type="component" value="Unassembled WGS sequence"/>
</dbReference>
<comment type="caution">
    <text evidence="3">The sequence shown here is derived from an EMBL/GenBank/DDBJ whole genome shotgun (WGS) entry which is preliminary data.</text>
</comment>
<protein>
    <recommendedName>
        <fullName evidence="5">DUF4148 domain-containing protein</fullName>
    </recommendedName>
</protein>